<accession>A0A6G1GBC8</accession>
<dbReference type="InterPro" id="IPR019533">
    <property type="entry name" value="Peptidase_S26"/>
</dbReference>
<dbReference type="AlphaFoldDB" id="A0A6G1GBC8"/>
<dbReference type="RefSeq" id="XP_033536913.1">
    <property type="nucleotide sequence ID" value="XM_033675536.1"/>
</dbReference>
<dbReference type="GO" id="GO:0042720">
    <property type="term" value="C:mitochondrial inner membrane peptidase complex"/>
    <property type="evidence" value="ECO:0007669"/>
    <property type="project" value="TreeGrafter"/>
</dbReference>
<dbReference type="Gene3D" id="2.10.109.10">
    <property type="entry name" value="Umud Fragment, subunit A"/>
    <property type="match status" value="1"/>
</dbReference>
<evidence type="ECO:0000259" key="9">
    <source>
        <dbReference type="Pfam" id="PF10502"/>
    </source>
</evidence>
<evidence type="ECO:0000313" key="10">
    <source>
        <dbReference type="EMBL" id="KAF1815282.1"/>
    </source>
</evidence>
<organism evidence="10">
    <name type="scientific">Eremomyces bilateralis CBS 781.70</name>
    <dbReference type="NCBI Taxonomy" id="1392243"/>
    <lineage>
        <taxon>Eukaryota</taxon>
        <taxon>Fungi</taxon>
        <taxon>Dikarya</taxon>
        <taxon>Ascomycota</taxon>
        <taxon>Pezizomycotina</taxon>
        <taxon>Dothideomycetes</taxon>
        <taxon>Dothideomycetes incertae sedis</taxon>
        <taxon>Eremomycetales</taxon>
        <taxon>Eremomycetaceae</taxon>
        <taxon>Eremomyces</taxon>
    </lineage>
</organism>
<keyword evidence="11" id="KW-1185">Reference proteome</keyword>
<feature type="active site" evidence="7">
    <location>
        <position position="36"/>
    </location>
</feature>
<reference evidence="12" key="2">
    <citation type="submission" date="2020-04" db="EMBL/GenBank/DDBJ databases">
        <authorList>
            <consortium name="NCBI Genome Project"/>
        </authorList>
    </citation>
    <scope>NUCLEOTIDE SEQUENCE</scope>
    <source>
        <strain evidence="12">CBS 781.70</strain>
    </source>
</reference>
<evidence type="ECO:0000256" key="8">
    <source>
        <dbReference type="SAM" id="Phobius"/>
    </source>
</evidence>
<comment type="similarity">
    <text evidence="6">Belongs to the peptidase S26 family. IMP1 subfamily.</text>
</comment>
<feature type="domain" description="Peptidase S26" evidence="9">
    <location>
        <begin position="103"/>
        <end position="142"/>
    </location>
</feature>
<evidence type="ECO:0000313" key="12">
    <source>
        <dbReference type="RefSeq" id="XP_033536913.1"/>
    </source>
</evidence>
<feature type="non-terminal residue" evidence="10">
    <location>
        <position position="1"/>
    </location>
</feature>
<proteinExistence type="inferred from homology"/>
<reference evidence="10 12" key="1">
    <citation type="submission" date="2020-01" db="EMBL/GenBank/DDBJ databases">
        <authorList>
            <consortium name="DOE Joint Genome Institute"/>
            <person name="Haridas S."/>
            <person name="Albert R."/>
            <person name="Binder M."/>
            <person name="Bloem J."/>
            <person name="Labutti K."/>
            <person name="Salamov A."/>
            <person name="Andreopoulos B."/>
            <person name="Baker S.E."/>
            <person name="Barry K."/>
            <person name="Bills G."/>
            <person name="Bluhm B.H."/>
            <person name="Cannon C."/>
            <person name="Castanera R."/>
            <person name="Culley D.E."/>
            <person name="Daum C."/>
            <person name="Ezra D."/>
            <person name="Gonzalez J.B."/>
            <person name="Henrissat B."/>
            <person name="Kuo A."/>
            <person name="Liang C."/>
            <person name="Lipzen A."/>
            <person name="Lutzoni F."/>
            <person name="Magnuson J."/>
            <person name="Mondo S."/>
            <person name="Nolan M."/>
            <person name="Ohm R."/>
            <person name="Pangilinan J."/>
            <person name="Park H.-J."/>
            <person name="Ramirez L."/>
            <person name="Alfaro M."/>
            <person name="Sun H."/>
            <person name="Tritt A."/>
            <person name="Yoshinaga Y."/>
            <person name="Zwiers L.-H."/>
            <person name="Turgeon B.G."/>
            <person name="Goodwin S.B."/>
            <person name="Spatafora J.W."/>
            <person name="Crous P.W."/>
            <person name="Grigoriev I.V."/>
        </authorList>
    </citation>
    <scope>NUCLEOTIDE SEQUENCE</scope>
    <source>
        <strain evidence="10 12">CBS 781.70</strain>
    </source>
</reference>
<dbReference type="OrthoDB" id="308440at2759"/>
<keyword evidence="8" id="KW-1133">Transmembrane helix</keyword>
<dbReference type="PANTHER" id="PTHR12383:SF16">
    <property type="entry name" value="MITOCHONDRIAL INNER MEMBRANE PROTEASE SUBUNIT 1"/>
    <property type="match status" value="1"/>
</dbReference>
<comment type="subcellular location">
    <subcellularLocation>
        <location evidence="1">Mitochondrion inner membrane</location>
    </subcellularLocation>
</comment>
<protein>
    <submittedName>
        <fullName evidence="10 12">Signal peptidase-like protein I</fullName>
    </submittedName>
</protein>
<evidence type="ECO:0000256" key="7">
    <source>
        <dbReference type="PIRSR" id="PIRSR600223-1"/>
    </source>
</evidence>
<evidence type="ECO:0000256" key="1">
    <source>
        <dbReference type="ARBA" id="ARBA00004273"/>
    </source>
</evidence>
<keyword evidence="8" id="KW-0812">Transmembrane</keyword>
<feature type="active site" evidence="7">
    <location>
        <position position="79"/>
    </location>
</feature>
<dbReference type="GO" id="GO:0006627">
    <property type="term" value="P:protein processing involved in protein targeting to mitochondrion"/>
    <property type="evidence" value="ECO:0007669"/>
    <property type="project" value="TreeGrafter"/>
</dbReference>
<dbReference type="PRINTS" id="PR00727">
    <property type="entry name" value="LEADERPTASE"/>
</dbReference>
<dbReference type="GO" id="GO:0004252">
    <property type="term" value="F:serine-type endopeptidase activity"/>
    <property type="evidence" value="ECO:0007669"/>
    <property type="project" value="InterPro"/>
</dbReference>
<reference evidence="12" key="3">
    <citation type="submission" date="2025-04" db="UniProtKB">
        <authorList>
            <consortium name="RefSeq"/>
        </authorList>
    </citation>
    <scope>IDENTIFICATION</scope>
    <source>
        <strain evidence="12">CBS 781.70</strain>
    </source>
</reference>
<dbReference type="CDD" id="cd06530">
    <property type="entry name" value="S26_SPase_I"/>
    <property type="match status" value="1"/>
</dbReference>
<keyword evidence="3" id="KW-0378">Hydrolase</keyword>
<dbReference type="InterPro" id="IPR052064">
    <property type="entry name" value="Mito_IMP1_subunit"/>
</dbReference>
<keyword evidence="2" id="KW-0999">Mitochondrion inner membrane</keyword>
<evidence type="ECO:0000313" key="11">
    <source>
        <dbReference type="Proteomes" id="UP000504638"/>
    </source>
</evidence>
<evidence type="ECO:0000256" key="5">
    <source>
        <dbReference type="ARBA" id="ARBA00023136"/>
    </source>
</evidence>
<sequence>HGPQAWRLAFWAPQLFIWLHFGIYLVGTIKDTGGPSMLPLLPVSDSAVWISRKYRRGRGIQVGDVISFAHPIGDYNAIKRVVGMPGDFVLRDTPGEGEGMMIQVPRGHCYVVGDNLPWSRDSRMLGPIPLALIQGKVNATLWPFTRIGRVENGLAPAL</sequence>
<evidence type="ECO:0000256" key="4">
    <source>
        <dbReference type="ARBA" id="ARBA00023128"/>
    </source>
</evidence>
<dbReference type="Proteomes" id="UP000504638">
    <property type="component" value="Unplaced"/>
</dbReference>
<dbReference type="Pfam" id="PF10502">
    <property type="entry name" value="Peptidase_S26"/>
    <property type="match status" value="2"/>
</dbReference>
<feature type="domain" description="Peptidase S26" evidence="9">
    <location>
        <begin position="33"/>
        <end position="89"/>
    </location>
</feature>
<name>A0A6G1GBC8_9PEZI</name>
<dbReference type="GeneID" id="54416106"/>
<keyword evidence="4" id="KW-0496">Mitochondrion</keyword>
<dbReference type="InterPro" id="IPR036286">
    <property type="entry name" value="LexA/Signal_pep-like_sf"/>
</dbReference>
<dbReference type="GO" id="GO:0006465">
    <property type="term" value="P:signal peptide processing"/>
    <property type="evidence" value="ECO:0007669"/>
    <property type="project" value="InterPro"/>
</dbReference>
<dbReference type="PANTHER" id="PTHR12383">
    <property type="entry name" value="PROTEASE FAMILY S26 MITOCHONDRIAL INNER MEMBRANE PROTEASE-RELATED"/>
    <property type="match status" value="1"/>
</dbReference>
<gene>
    <name evidence="10 12" type="ORF">P152DRAFT_372079</name>
</gene>
<dbReference type="InterPro" id="IPR000223">
    <property type="entry name" value="Pept_S26A_signal_pept_1"/>
</dbReference>
<feature type="non-terminal residue" evidence="10">
    <location>
        <position position="158"/>
    </location>
</feature>
<dbReference type="EMBL" id="ML975152">
    <property type="protein sequence ID" value="KAF1815282.1"/>
    <property type="molecule type" value="Genomic_DNA"/>
</dbReference>
<evidence type="ECO:0000256" key="3">
    <source>
        <dbReference type="ARBA" id="ARBA00022801"/>
    </source>
</evidence>
<keyword evidence="5 8" id="KW-0472">Membrane</keyword>
<evidence type="ECO:0000256" key="2">
    <source>
        <dbReference type="ARBA" id="ARBA00022792"/>
    </source>
</evidence>
<evidence type="ECO:0000256" key="6">
    <source>
        <dbReference type="ARBA" id="ARBA00038445"/>
    </source>
</evidence>
<feature type="transmembrane region" description="Helical" evidence="8">
    <location>
        <begin position="6"/>
        <end position="27"/>
    </location>
</feature>
<dbReference type="SUPFAM" id="SSF51306">
    <property type="entry name" value="LexA/Signal peptidase"/>
    <property type="match status" value="1"/>
</dbReference>